<accession>A0ABW3YP44</accession>
<organism evidence="4 5">
    <name type="scientific">Micromonospora sonneratiae</name>
    <dbReference type="NCBI Taxonomy" id="1184706"/>
    <lineage>
        <taxon>Bacteria</taxon>
        <taxon>Bacillati</taxon>
        <taxon>Actinomycetota</taxon>
        <taxon>Actinomycetes</taxon>
        <taxon>Micromonosporales</taxon>
        <taxon>Micromonosporaceae</taxon>
        <taxon>Micromonospora</taxon>
    </lineage>
</organism>
<reference evidence="5" key="1">
    <citation type="journal article" date="2019" name="Int. J. Syst. Evol. Microbiol.">
        <title>The Global Catalogue of Microorganisms (GCM) 10K type strain sequencing project: providing services to taxonomists for standard genome sequencing and annotation.</title>
        <authorList>
            <consortium name="The Broad Institute Genomics Platform"/>
            <consortium name="The Broad Institute Genome Sequencing Center for Infectious Disease"/>
            <person name="Wu L."/>
            <person name="Ma J."/>
        </authorList>
    </citation>
    <scope>NUCLEOTIDE SEQUENCE [LARGE SCALE GENOMIC DNA]</scope>
    <source>
        <strain evidence="5">JCM 31037</strain>
    </source>
</reference>
<feature type="transmembrane region" description="Helical" evidence="3">
    <location>
        <begin position="154"/>
        <end position="177"/>
    </location>
</feature>
<evidence type="ECO:0000256" key="1">
    <source>
        <dbReference type="SAM" id="Coils"/>
    </source>
</evidence>
<keyword evidence="3" id="KW-0472">Membrane</keyword>
<name>A0ABW3YP44_9ACTN</name>
<protein>
    <submittedName>
        <fullName evidence="4">Uncharacterized protein</fullName>
    </submittedName>
</protein>
<keyword evidence="5" id="KW-1185">Reference proteome</keyword>
<keyword evidence="1" id="KW-0175">Coiled coil</keyword>
<sequence>MSYPPPGYDGSAPPGNPQHQPGQSGAGYPPPNAGSVYGTPASGAPVQGGYPAQTPAAPAPAAPAPAPVYHQTAYQPAETPGVPAQGGYPGTTGPVSTPPFSGGPVSSPPASAQPTYATGQSSAPPFGQPMSGPPASSPPYGTPAPASGGAGRKVLVLAIVAGLLFVVGGVMTGLFVAKSSELNRTKSDLTAQVAERDGKIDVNTKEIEKLKQDLQAANDKVKSVEQDLTGTKNDRDEQARQKQVIGKCLDQLTTALAAAAANNRAAYDQAMKGLNTICNEAEKYL</sequence>
<feature type="coiled-coil region" evidence="1">
    <location>
        <begin position="200"/>
        <end position="234"/>
    </location>
</feature>
<keyword evidence="3" id="KW-0812">Transmembrane</keyword>
<evidence type="ECO:0000256" key="3">
    <source>
        <dbReference type="SAM" id="Phobius"/>
    </source>
</evidence>
<dbReference type="EMBL" id="JBHTMP010000048">
    <property type="protein sequence ID" value="MFD1324458.1"/>
    <property type="molecule type" value="Genomic_DNA"/>
</dbReference>
<feature type="compositionally biased region" description="Pro residues" evidence="2">
    <location>
        <begin position="131"/>
        <end position="142"/>
    </location>
</feature>
<feature type="region of interest" description="Disordered" evidence="2">
    <location>
        <begin position="1"/>
        <end position="148"/>
    </location>
</feature>
<proteinExistence type="predicted"/>
<evidence type="ECO:0000313" key="5">
    <source>
        <dbReference type="Proteomes" id="UP001597260"/>
    </source>
</evidence>
<evidence type="ECO:0000256" key="2">
    <source>
        <dbReference type="SAM" id="MobiDB-lite"/>
    </source>
</evidence>
<dbReference type="RefSeq" id="WP_377575131.1">
    <property type="nucleotide sequence ID" value="NZ_JBHTMP010000048.1"/>
</dbReference>
<comment type="caution">
    <text evidence="4">The sequence shown here is derived from an EMBL/GenBank/DDBJ whole genome shotgun (WGS) entry which is preliminary data.</text>
</comment>
<keyword evidence="3" id="KW-1133">Transmembrane helix</keyword>
<evidence type="ECO:0000313" key="4">
    <source>
        <dbReference type="EMBL" id="MFD1324458.1"/>
    </source>
</evidence>
<feature type="compositionally biased region" description="Pro residues" evidence="2">
    <location>
        <begin position="57"/>
        <end position="66"/>
    </location>
</feature>
<gene>
    <name evidence="4" type="ORF">ACFQ4H_25545</name>
</gene>
<feature type="compositionally biased region" description="Low complexity" evidence="2">
    <location>
        <begin position="91"/>
        <end position="115"/>
    </location>
</feature>
<dbReference type="Proteomes" id="UP001597260">
    <property type="component" value="Unassembled WGS sequence"/>
</dbReference>